<proteinExistence type="predicted"/>
<accession>A0ABQ8WVS9</accession>
<keyword evidence="2" id="KW-1185">Reference proteome</keyword>
<comment type="caution">
    <text evidence="1">The sequence shown here is derived from an EMBL/GenBank/DDBJ whole genome shotgun (WGS) entry which is preliminary data.</text>
</comment>
<gene>
    <name evidence="1" type="ORF">N7505_001135</name>
</gene>
<sequence>MNASRSTLQVDATMGYGNALAISPNYGTSKGNYIGAVSRGTVAIGNWGPIYRGPTRQGLG</sequence>
<evidence type="ECO:0000313" key="1">
    <source>
        <dbReference type="EMBL" id="KAJ5283155.1"/>
    </source>
</evidence>
<name>A0ABQ8WVS9_PENCH</name>
<reference evidence="1 2" key="1">
    <citation type="journal article" date="2023" name="IMA Fungus">
        <title>Comparative genomic study of the Penicillium genus elucidates a diverse pangenome and 15 lateral gene transfer events.</title>
        <authorList>
            <person name="Petersen C."/>
            <person name="Sorensen T."/>
            <person name="Nielsen M.R."/>
            <person name="Sondergaard T.E."/>
            <person name="Sorensen J.L."/>
            <person name="Fitzpatrick D.A."/>
            <person name="Frisvad J.C."/>
            <person name="Nielsen K.L."/>
        </authorList>
    </citation>
    <scope>NUCLEOTIDE SEQUENCE [LARGE SCALE GENOMIC DNA]</scope>
    <source>
        <strain evidence="1 2">IBT 3361</strain>
    </source>
</reference>
<organism evidence="1 2">
    <name type="scientific">Penicillium chrysogenum</name>
    <name type="common">Penicillium notatum</name>
    <dbReference type="NCBI Taxonomy" id="5076"/>
    <lineage>
        <taxon>Eukaryota</taxon>
        <taxon>Fungi</taxon>
        <taxon>Dikarya</taxon>
        <taxon>Ascomycota</taxon>
        <taxon>Pezizomycotina</taxon>
        <taxon>Eurotiomycetes</taxon>
        <taxon>Eurotiomycetidae</taxon>
        <taxon>Eurotiales</taxon>
        <taxon>Aspergillaceae</taxon>
        <taxon>Penicillium</taxon>
        <taxon>Penicillium chrysogenum species complex</taxon>
    </lineage>
</organism>
<dbReference type="EMBL" id="JAPVEB010000001">
    <property type="protein sequence ID" value="KAJ5283155.1"/>
    <property type="molecule type" value="Genomic_DNA"/>
</dbReference>
<protein>
    <submittedName>
        <fullName evidence="1">Uncharacterized protein</fullName>
    </submittedName>
</protein>
<dbReference type="Proteomes" id="UP001220256">
    <property type="component" value="Unassembled WGS sequence"/>
</dbReference>
<evidence type="ECO:0000313" key="2">
    <source>
        <dbReference type="Proteomes" id="UP001220256"/>
    </source>
</evidence>